<evidence type="ECO:0000256" key="1">
    <source>
        <dbReference type="SAM" id="MobiDB-lite"/>
    </source>
</evidence>
<dbReference type="AlphaFoldDB" id="A0A7S4AYA5"/>
<gene>
    <name evidence="2" type="ORF">PAUS00366_LOCUS22709</name>
</gene>
<dbReference type="EMBL" id="HBIX01034741">
    <property type="protein sequence ID" value="CAE0729924.1"/>
    <property type="molecule type" value="Transcribed_RNA"/>
</dbReference>
<reference evidence="2" key="1">
    <citation type="submission" date="2021-01" db="EMBL/GenBank/DDBJ databases">
        <authorList>
            <person name="Corre E."/>
            <person name="Pelletier E."/>
            <person name="Niang G."/>
            <person name="Scheremetjew M."/>
            <person name="Finn R."/>
            <person name="Kale V."/>
            <person name="Holt S."/>
            <person name="Cochrane G."/>
            <person name="Meng A."/>
            <person name="Brown T."/>
            <person name="Cohen L."/>
        </authorList>
    </citation>
    <scope>NUCLEOTIDE SEQUENCE</scope>
    <source>
        <strain evidence="2">10249 10 AB</strain>
    </source>
</reference>
<organism evidence="2">
    <name type="scientific">Pseudo-nitzschia australis</name>
    <dbReference type="NCBI Taxonomy" id="44445"/>
    <lineage>
        <taxon>Eukaryota</taxon>
        <taxon>Sar</taxon>
        <taxon>Stramenopiles</taxon>
        <taxon>Ochrophyta</taxon>
        <taxon>Bacillariophyta</taxon>
        <taxon>Bacillariophyceae</taxon>
        <taxon>Bacillariophycidae</taxon>
        <taxon>Bacillariales</taxon>
        <taxon>Bacillariaceae</taxon>
        <taxon>Pseudo-nitzschia</taxon>
    </lineage>
</organism>
<evidence type="ECO:0000313" key="2">
    <source>
        <dbReference type="EMBL" id="CAE0729924.1"/>
    </source>
</evidence>
<accession>A0A7S4AYA5</accession>
<sequence length="262" mass="29536">MMTSAVNLEFRNISISSLGTETIDQLCKSSPFLPSKSGATGCPFLPHGKSKEFTTTSMTSDEEREEHQRHSSDGTIQTLARKKRSRMGHVRFSPSTSYEKPVGHQNKTRKWGHKKEFDSSDSIFWWTKEELRGIQQSCIFAVLRYESGFPLISETSSSSSSSIDGNDSSLLERYSSRNRKRRKLVRYQMKETVRAVKEFESATKIETPPEMLSQLLQRYSASTAEEANNRALRTALSCAALNSSSRTTERTAISYVSDVDSD</sequence>
<feature type="region of interest" description="Disordered" evidence="1">
    <location>
        <begin position="40"/>
        <end position="112"/>
    </location>
</feature>
<feature type="compositionally biased region" description="Basic residues" evidence="1">
    <location>
        <begin position="80"/>
        <end position="89"/>
    </location>
</feature>
<name>A0A7S4AYA5_9STRA</name>
<proteinExistence type="predicted"/>
<protein>
    <submittedName>
        <fullName evidence="2">Uncharacterized protein</fullName>
    </submittedName>
</protein>